<gene>
    <name evidence="1" type="ORF">ACAOBT_LOCUS38099</name>
</gene>
<organism evidence="1 2">
    <name type="scientific">Acanthoscelides obtectus</name>
    <name type="common">Bean weevil</name>
    <name type="synonym">Bruchus obtectus</name>
    <dbReference type="NCBI Taxonomy" id="200917"/>
    <lineage>
        <taxon>Eukaryota</taxon>
        <taxon>Metazoa</taxon>
        <taxon>Ecdysozoa</taxon>
        <taxon>Arthropoda</taxon>
        <taxon>Hexapoda</taxon>
        <taxon>Insecta</taxon>
        <taxon>Pterygota</taxon>
        <taxon>Neoptera</taxon>
        <taxon>Endopterygota</taxon>
        <taxon>Coleoptera</taxon>
        <taxon>Polyphaga</taxon>
        <taxon>Cucujiformia</taxon>
        <taxon>Chrysomeloidea</taxon>
        <taxon>Chrysomelidae</taxon>
        <taxon>Bruchinae</taxon>
        <taxon>Bruchini</taxon>
        <taxon>Acanthoscelides</taxon>
    </lineage>
</organism>
<dbReference type="Proteomes" id="UP001152888">
    <property type="component" value="Unassembled WGS sequence"/>
</dbReference>
<sequence length="84" mass="9351">MLEEDDAIVNTGKVWTEWTMVKESAIEIEGQVLNISVAYSGRLACAYKYGKSFTRPNKNNQILGLSTCASPYMNVNQLVDLNGF</sequence>
<dbReference type="AlphaFoldDB" id="A0A9P0QHE3"/>
<keyword evidence="2" id="KW-1185">Reference proteome</keyword>
<reference evidence="1" key="1">
    <citation type="submission" date="2022-03" db="EMBL/GenBank/DDBJ databases">
        <authorList>
            <person name="Sayadi A."/>
        </authorList>
    </citation>
    <scope>NUCLEOTIDE SEQUENCE</scope>
</reference>
<protein>
    <submittedName>
        <fullName evidence="1">Uncharacterized protein</fullName>
    </submittedName>
</protein>
<dbReference type="EMBL" id="CAKOFQ010011493">
    <property type="protein sequence ID" value="CAH2020799.1"/>
    <property type="molecule type" value="Genomic_DNA"/>
</dbReference>
<comment type="caution">
    <text evidence="1">The sequence shown here is derived from an EMBL/GenBank/DDBJ whole genome shotgun (WGS) entry which is preliminary data.</text>
</comment>
<evidence type="ECO:0000313" key="2">
    <source>
        <dbReference type="Proteomes" id="UP001152888"/>
    </source>
</evidence>
<dbReference type="OrthoDB" id="7167950at2759"/>
<evidence type="ECO:0000313" key="1">
    <source>
        <dbReference type="EMBL" id="CAH2020799.1"/>
    </source>
</evidence>
<name>A0A9P0QHE3_ACAOB</name>
<proteinExistence type="predicted"/>
<accession>A0A9P0QHE3</accession>